<dbReference type="InterPro" id="IPR013560">
    <property type="entry name" value="DUF1722"/>
</dbReference>
<proteinExistence type="predicted"/>
<comment type="caution">
    <text evidence="2">The sequence shown here is derived from an EMBL/GenBank/DDBJ whole genome shotgun (WGS) entry which is preliminary data.</text>
</comment>
<protein>
    <submittedName>
        <fullName evidence="2">DUF1722 domain-containing protein</fullName>
    </submittedName>
</protein>
<accession>A0A7C4AKC2</accession>
<reference evidence="2" key="1">
    <citation type="journal article" date="2020" name="mSystems">
        <title>Genome- and Community-Level Interaction Insights into Carbon Utilization and Element Cycling Functions of Hydrothermarchaeota in Hydrothermal Sediment.</title>
        <authorList>
            <person name="Zhou Z."/>
            <person name="Liu Y."/>
            <person name="Xu W."/>
            <person name="Pan J."/>
            <person name="Luo Z.H."/>
            <person name="Li M."/>
        </authorList>
    </citation>
    <scope>NUCLEOTIDE SEQUENCE [LARGE SCALE GENOMIC DNA]</scope>
    <source>
        <strain evidence="2">SpSt-788</strain>
    </source>
</reference>
<dbReference type="Pfam" id="PF08349">
    <property type="entry name" value="DUF1722"/>
    <property type="match status" value="1"/>
</dbReference>
<dbReference type="Pfam" id="PF04463">
    <property type="entry name" value="2-thiour_desulf"/>
    <property type="match status" value="1"/>
</dbReference>
<dbReference type="PANTHER" id="PTHR30087">
    <property type="entry name" value="INNER MEMBRANE PROTEIN"/>
    <property type="match status" value="1"/>
</dbReference>
<evidence type="ECO:0000259" key="1">
    <source>
        <dbReference type="Pfam" id="PF08349"/>
    </source>
</evidence>
<gene>
    <name evidence="2" type="ORF">ENV75_06525</name>
</gene>
<evidence type="ECO:0000313" key="2">
    <source>
        <dbReference type="EMBL" id="HGH00083.1"/>
    </source>
</evidence>
<dbReference type="EMBL" id="DTHO01000070">
    <property type="protein sequence ID" value="HGH00083.1"/>
    <property type="molecule type" value="Genomic_DNA"/>
</dbReference>
<dbReference type="InterPro" id="IPR007553">
    <property type="entry name" value="2-thiour_desulf"/>
</dbReference>
<dbReference type="AlphaFoldDB" id="A0A7C4AKC2"/>
<dbReference type="PANTHER" id="PTHR30087:SF0">
    <property type="entry name" value="INNER MEMBRANE PROTEIN"/>
    <property type="match status" value="1"/>
</dbReference>
<feature type="domain" description="DUF1722" evidence="1">
    <location>
        <begin position="186"/>
        <end position="236"/>
    </location>
</feature>
<organism evidence="2">
    <name type="scientific">Thermodesulfovibrio aggregans</name>
    <dbReference type="NCBI Taxonomy" id="86166"/>
    <lineage>
        <taxon>Bacteria</taxon>
        <taxon>Pseudomonadati</taxon>
        <taxon>Nitrospirota</taxon>
        <taxon>Thermodesulfovibrionia</taxon>
        <taxon>Thermodesulfovibrionales</taxon>
        <taxon>Thermodesulfovibrionaceae</taxon>
        <taxon>Thermodesulfovibrio</taxon>
    </lineage>
</organism>
<sequence length="242" mass="28445">MIKPRIVLSRCFSHPVRYDGTQVIDDFVEKLKPYIDYIDFCPEFEIGLGVLRLRVIVLKNDDSKKLIQPDTGIDLTEKMLNYVEQTIKKINDIDGFILKAKSPCCGVGSTKLYRNTAVIGKTYGFFAEGIKKNFPYLPLEDEIRLKNEETKWHFLTRIFAFSELRNLMKNCDVKKLTEFHSRYKDILMSYSQKHLNQLGKIVEDEKISVQEKFSKYEKLFYQALRRKPSEKHLANFPEELIK</sequence>
<name>A0A7C4AKC2_9BACT</name>